<dbReference type="HAMAP" id="MF_03117">
    <property type="entry name" value="Salvage_MtnC_euk"/>
    <property type="match status" value="1"/>
</dbReference>
<dbReference type="GO" id="GO:0005634">
    <property type="term" value="C:nucleus"/>
    <property type="evidence" value="ECO:0007669"/>
    <property type="project" value="UniProtKB-SubCell"/>
</dbReference>
<feature type="domain" description="PHP" evidence="9">
    <location>
        <begin position="269"/>
        <end position="474"/>
    </location>
</feature>
<evidence type="ECO:0000313" key="10">
    <source>
        <dbReference type="EMBL" id="KAJ3055172.1"/>
    </source>
</evidence>
<dbReference type="InterPro" id="IPR010140">
    <property type="entry name" value="Histidinol_P_phosphatase_HisJ"/>
</dbReference>
<proteinExistence type="inferred from homology"/>
<evidence type="ECO:0000256" key="2">
    <source>
        <dbReference type="ARBA" id="ARBA00009152"/>
    </source>
</evidence>
<dbReference type="Gene3D" id="3.20.20.140">
    <property type="entry name" value="Metal-dependent hydrolases"/>
    <property type="match status" value="1"/>
</dbReference>
<keyword evidence="8" id="KW-0539">Nucleus</keyword>
<dbReference type="GO" id="GO:0000105">
    <property type="term" value="P:L-histidine biosynthetic process"/>
    <property type="evidence" value="ECO:0007669"/>
    <property type="project" value="UniProtKB-KW"/>
</dbReference>
<dbReference type="NCBIfam" id="TIGR01691">
    <property type="entry name" value="enolase-ppase"/>
    <property type="match status" value="1"/>
</dbReference>
<comment type="pathway">
    <text evidence="1">Amino-acid biosynthesis; L-histidine biosynthesis; L-histidine from 5-phospho-alpha-D-ribose 1-diphosphate: step 8/9.</text>
</comment>
<dbReference type="EMBL" id="JADGJD010000092">
    <property type="protein sequence ID" value="KAJ3055172.1"/>
    <property type="molecule type" value="Genomic_DNA"/>
</dbReference>
<comment type="function">
    <text evidence="8">Bifunctional enzyme that catalyzes the enolization of 2,3-diketo-5-methylthiopentyl-1-phosphate (DK-MTP-1-P) into the intermediate 2-hydroxy-3-keto-5-methylthiopentenyl-1-phosphate (HK-MTPenyl-1-P), which is then dephosphorylated to form the acireductone 1,2-dihydroxy-3-keto-5-methylthiopentene (DHK-MTPene).</text>
</comment>
<name>A0AAD5SJU2_9FUNG</name>
<dbReference type="GO" id="GO:0004401">
    <property type="term" value="F:histidinol-phosphatase activity"/>
    <property type="evidence" value="ECO:0007669"/>
    <property type="project" value="UniProtKB-EC"/>
</dbReference>
<keyword evidence="4 8" id="KW-0378">Hydrolase</keyword>
<dbReference type="CDD" id="cd01629">
    <property type="entry name" value="HAD_EP"/>
    <property type="match status" value="1"/>
</dbReference>
<dbReference type="GO" id="GO:0043874">
    <property type="term" value="F:acireductone synthase activity"/>
    <property type="evidence" value="ECO:0007669"/>
    <property type="project" value="UniProtKB-EC"/>
</dbReference>
<evidence type="ECO:0000256" key="8">
    <source>
        <dbReference type="HAMAP-Rule" id="MF_03117"/>
    </source>
</evidence>
<keyword evidence="11" id="KW-1185">Reference proteome</keyword>
<dbReference type="Proteomes" id="UP001212841">
    <property type="component" value="Unassembled WGS sequence"/>
</dbReference>
<feature type="binding site" evidence="8">
    <location>
        <position position="15"/>
    </location>
    <ligand>
        <name>Mg(2+)</name>
        <dbReference type="ChEBI" id="CHEBI:18420"/>
    </ligand>
</feature>
<accession>A0AAD5SJU2</accession>
<dbReference type="SFLD" id="SFLDG01129">
    <property type="entry name" value="C1.5:_HAD__Beta-PGM__Phosphata"/>
    <property type="match status" value="1"/>
</dbReference>
<organism evidence="10 11">
    <name type="scientific">Rhizophlyctis rosea</name>
    <dbReference type="NCBI Taxonomy" id="64517"/>
    <lineage>
        <taxon>Eukaryota</taxon>
        <taxon>Fungi</taxon>
        <taxon>Fungi incertae sedis</taxon>
        <taxon>Chytridiomycota</taxon>
        <taxon>Chytridiomycota incertae sedis</taxon>
        <taxon>Chytridiomycetes</taxon>
        <taxon>Rhizophlyctidales</taxon>
        <taxon>Rhizophlyctidaceae</taxon>
        <taxon>Rhizophlyctis</taxon>
    </lineage>
</organism>
<dbReference type="GO" id="GO:0005737">
    <property type="term" value="C:cytoplasm"/>
    <property type="evidence" value="ECO:0007669"/>
    <property type="project" value="UniProtKB-SubCell"/>
</dbReference>
<dbReference type="SUPFAM" id="SSF56784">
    <property type="entry name" value="HAD-like"/>
    <property type="match status" value="1"/>
</dbReference>
<dbReference type="GO" id="GO:0019509">
    <property type="term" value="P:L-methionine salvage from methylthioadenosine"/>
    <property type="evidence" value="ECO:0007669"/>
    <property type="project" value="UniProtKB-UniRule"/>
</dbReference>
<dbReference type="Gene3D" id="1.10.720.60">
    <property type="match status" value="1"/>
</dbReference>
<evidence type="ECO:0000313" key="11">
    <source>
        <dbReference type="Proteomes" id="UP001212841"/>
    </source>
</evidence>
<comment type="subunit">
    <text evidence="8">Monomer.</text>
</comment>
<sequence length="561" mass="63204">MTDFKPYKTVVLDIEGTTTPITFVHDVLFPYVTQNLDQFLTEYWSDPECIEKVEALRVQANRDVSDSTPSAIPILPTSGAAESVRKSVVENVRWQMSIDRKIGPLKSLQGYMWRSAYESGKIKGAVYDDVVQAMERWTKEGAEIYIYSSGSVEAQKLLFGWSDKGDLLHFFKGHFDTGVGLKIETDSYSRIAKEIGREPMDILFVSDNVRETDAAMQVGYQVAVAKRPGNAPLDSETKGYVSRNGVNVPVVESFDQIFARTIRSPMISFHSHSGEFCHHAKGKLEEVVLRAIELGFTAYGLSEHMPRTRVEDLYPEEEEANLTPEDTTTLYTTFLSQANHLRQKYASQISLLVGIETENIHPTTLSELSTLLKTHPSISYTVGSVHHVQSHPIDFSEHLYTTAETALGGTENLFLAYFDAQYELLEKVKPTVVGHFDLVRIFRGGWELTERVWGKVRRNVGVIVGYGGLVEINSRAWKKGLRNAYPQRDILKYMQSQGVKFTISDDSHGPADVGMHYDKLHGYLKEEGIDTLHFPALNAEGVLEVRAWENVLSCPSWNRFS</sequence>
<comment type="subcellular location">
    <subcellularLocation>
        <location evidence="8">Cytoplasm</location>
    </subcellularLocation>
    <subcellularLocation>
        <location evidence="8">Nucleus</location>
    </subcellularLocation>
</comment>
<gene>
    <name evidence="10" type="primary">ENOPH1</name>
    <name evidence="8" type="synonym">UTR4</name>
    <name evidence="10" type="ORF">HK097_011326</name>
</gene>
<dbReference type="SUPFAM" id="SSF89550">
    <property type="entry name" value="PHP domain-like"/>
    <property type="match status" value="1"/>
</dbReference>
<dbReference type="InterPro" id="IPR027511">
    <property type="entry name" value="ENOPH1_eukaryotes"/>
</dbReference>
<evidence type="ECO:0000256" key="4">
    <source>
        <dbReference type="ARBA" id="ARBA00022801"/>
    </source>
</evidence>
<dbReference type="HAMAP" id="MF_01681">
    <property type="entry name" value="Salvage_MtnC"/>
    <property type="match status" value="1"/>
</dbReference>
<dbReference type="AlphaFoldDB" id="A0AAD5SJU2"/>
<dbReference type="InterPro" id="IPR036412">
    <property type="entry name" value="HAD-like_sf"/>
</dbReference>
<dbReference type="Pfam" id="PF00702">
    <property type="entry name" value="Hydrolase"/>
    <property type="match status" value="1"/>
</dbReference>
<dbReference type="SFLD" id="SFLDS00003">
    <property type="entry name" value="Haloacid_Dehalogenase"/>
    <property type="match status" value="1"/>
</dbReference>
<keyword evidence="6 8" id="KW-0486">Methionine biosynthesis</keyword>
<feature type="binding site" evidence="8">
    <location>
        <position position="182"/>
    </location>
    <ligand>
        <name>substrate</name>
    </ligand>
</feature>
<dbReference type="FunFam" id="3.40.50.1000:FF:000079">
    <property type="entry name" value="Enolase-phosphatase E1"/>
    <property type="match status" value="1"/>
</dbReference>
<dbReference type="InterPro" id="IPR023943">
    <property type="entry name" value="Enolase-ppase_E1"/>
</dbReference>
<dbReference type="SFLD" id="SFLDF00044">
    <property type="entry name" value="enolase-phosphatase"/>
    <property type="match status" value="1"/>
</dbReference>
<comment type="similarity">
    <text evidence="8">Belongs to the HAD-like hydrolase superfamily. MasA/MtnC family.</text>
</comment>
<dbReference type="InterPro" id="IPR004013">
    <property type="entry name" value="PHP_dom"/>
</dbReference>
<evidence type="ECO:0000256" key="5">
    <source>
        <dbReference type="ARBA" id="ARBA00023102"/>
    </source>
</evidence>
<evidence type="ECO:0000259" key="9">
    <source>
        <dbReference type="Pfam" id="PF02811"/>
    </source>
</evidence>
<keyword evidence="5" id="KW-0368">Histidine biosynthesis</keyword>
<dbReference type="Pfam" id="PF02811">
    <property type="entry name" value="PHP"/>
    <property type="match status" value="1"/>
</dbReference>
<comment type="cofactor">
    <cofactor evidence="8">
        <name>Mg(2+)</name>
        <dbReference type="ChEBI" id="CHEBI:18420"/>
    </cofactor>
    <text evidence="8">Binds 1 Mg(2+) ion per subunit.</text>
</comment>
<dbReference type="InterPro" id="IPR016195">
    <property type="entry name" value="Pol/histidinol_Pase-like"/>
</dbReference>
<comment type="pathway">
    <text evidence="8">Amino-acid biosynthesis; L-methionine biosynthesis via salvage pathway; L-methionine from S-methyl-5-thio-alpha-D-ribose 1-phosphate: step 3/6.</text>
</comment>
<dbReference type="PANTHER" id="PTHR21039:SF0">
    <property type="entry name" value="HISTIDINOL-PHOSPHATASE"/>
    <property type="match status" value="1"/>
</dbReference>
<comment type="pathway">
    <text evidence="8">Amino-acid biosynthesis; L-methionine biosynthesis via salvage pathway; L-methionine from S-methyl-5-thio-alpha-D-ribose 1-phosphate: step 4/6.</text>
</comment>
<keyword evidence="3 8" id="KW-0028">Amino-acid biosynthesis</keyword>
<feature type="binding site" evidence="8">
    <location>
        <position position="207"/>
    </location>
    <ligand>
        <name>Mg(2+)</name>
        <dbReference type="ChEBI" id="CHEBI:18420"/>
    </ligand>
</feature>
<dbReference type="CDD" id="cd12110">
    <property type="entry name" value="PHP_HisPPase_Hisj_like"/>
    <property type="match status" value="1"/>
</dbReference>
<dbReference type="PANTHER" id="PTHR21039">
    <property type="entry name" value="HISTIDINOL PHOSPHATASE-RELATED"/>
    <property type="match status" value="1"/>
</dbReference>
<evidence type="ECO:0000256" key="1">
    <source>
        <dbReference type="ARBA" id="ARBA00004970"/>
    </source>
</evidence>
<comment type="catalytic activity">
    <reaction evidence="7">
        <text>L-histidinol phosphate + H2O = L-histidinol + phosphate</text>
        <dbReference type="Rhea" id="RHEA:14465"/>
        <dbReference type="ChEBI" id="CHEBI:15377"/>
        <dbReference type="ChEBI" id="CHEBI:43474"/>
        <dbReference type="ChEBI" id="CHEBI:57699"/>
        <dbReference type="ChEBI" id="CHEBI:57980"/>
        <dbReference type="EC" id="3.1.3.15"/>
    </reaction>
</comment>
<evidence type="ECO:0000256" key="3">
    <source>
        <dbReference type="ARBA" id="ARBA00022605"/>
    </source>
</evidence>
<evidence type="ECO:0000256" key="6">
    <source>
        <dbReference type="ARBA" id="ARBA00023167"/>
    </source>
</evidence>
<feature type="binding site" evidence="8">
    <location>
        <begin position="148"/>
        <end position="149"/>
    </location>
    <ligand>
        <name>substrate</name>
    </ligand>
</feature>
<evidence type="ECO:0000256" key="7">
    <source>
        <dbReference type="ARBA" id="ARBA00049158"/>
    </source>
</evidence>
<dbReference type="Gene3D" id="3.40.50.1000">
    <property type="entry name" value="HAD superfamily/HAD-like"/>
    <property type="match status" value="1"/>
</dbReference>
<dbReference type="GO" id="GO:0000287">
    <property type="term" value="F:magnesium ion binding"/>
    <property type="evidence" value="ECO:0007669"/>
    <property type="project" value="UniProtKB-UniRule"/>
</dbReference>
<keyword evidence="8" id="KW-0963">Cytoplasm</keyword>
<reference evidence="10" key="1">
    <citation type="submission" date="2020-05" db="EMBL/GenBank/DDBJ databases">
        <title>Phylogenomic resolution of chytrid fungi.</title>
        <authorList>
            <person name="Stajich J.E."/>
            <person name="Amses K."/>
            <person name="Simmons R."/>
            <person name="Seto K."/>
            <person name="Myers J."/>
            <person name="Bonds A."/>
            <person name="Quandt C.A."/>
            <person name="Barry K."/>
            <person name="Liu P."/>
            <person name="Grigoriev I."/>
            <person name="Longcore J.E."/>
            <person name="James T.Y."/>
        </authorList>
    </citation>
    <scope>NUCLEOTIDE SEQUENCE</scope>
    <source>
        <strain evidence="10">JEL0318</strain>
    </source>
</reference>
<protein>
    <recommendedName>
        <fullName evidence="8">Enolase-phosphatase E1</fullName>
        <ecNumber evidence="8">3.1.3.77</ecNumber>
    </recommendedName>
    <alternativeName>
        <fullName evidence="8">2,3-diketo-5-methylthio-1-phosphopentane phosphatase</fullName>
    </alternativeName>
</protein>
<keyword evidence="8" id="KW-0479">Metal-binding</keyword>
<dbReference type="EC" id="3.1.3.77" evidence="8"/>
<comment type="catalytic activity">
    <reaction evidence="8">
        <text>5-methylsulfanyl-2,3-dioxopentyl phosphate + H2O = 1,2-dihydroxy-5-(methylsulfanyl)pent-1-en-3-one + phosphate</text>
        <dbReference type="Rhea" id="RHEA:21700"/>
        <dbReference type="ChEBI" id="CHEBI:15377"/>
        <dbReference type="ChEBI" id="CHEBI:43474"/>
        <dbReference type="ChEBI" id="CHEBI:49252"/>
        <dbReference type="ChEBI" id="CHEBI:58828"/>
        <dbReference type="EC" id="3.1.3.77"/>
    </reaction>
</comment>
<dbReference type="InterPro" id="IPR023214">
    <property type="entry name" value="HAD_sf"/>
</dbReference>
<dbReference type="NCBIfam" id="TIGR01856">
    <property type="entry name" value="hisJ_fam"/>
    <property type="match status" value="1"/>
</dbReference>
<dbReference type="SFLD" id="SFLDG01133">
    <property type="entry name" value="C1.5.4:_Enolase-phosphatase_Li"/>
    <property type="match status" value="1"/>
</dbReference>
<feature type="binding site" evidence="8">
    <location>
        <position position="13"/>
    </location>
    <ligand>
        <name>Mg(2+)</name>
        <dbReference type="ChEBI" id="CHEBI:18420"/>
    </ligand>
</feature>
<comment type="similarity">
    <text evidence="2">Belongs to the PHP hydrolase family. HisK subfamily.</text>
</comment>
<keyword evidence="8" id="KW-0460">Magnesium</keyword>
<comment type="caution">
    <text evidence="10">The sequence shown here is derived from an EMBL/GenBank/DDBJ whole genome shotgun (WGS) entry which is preliminary data.</text>
</comment>